<dbReference type="SUPFAM" id="SSF109604">
    <property type="entry name" value="HD-domain/PDEase-like"/>
    <property type="match status" value="1"/>
</dbReference>
<dbReference type="AlphaFoldDB" id="A0A1I0ES37"/>
<name>A0A1I0ES37_9PROT</name>
<dbReference type="InterPro" id="IPR052020">
    <property type="entry name" value="Cyclic_di-GMP/3'3'-cGAMP_PDE"/>
</dbReference>
<gene>
    <name evidence="2" type="ORF">SAMN05216326_1301</name>
</gene>
<evidence type="ECO:0000259" key="1">
    <source>
        <dbReference type="PROSITE" id="PS51832"/>
    </source>
</evidence>
<dbReference type="Gene3D" id="1.10.3210.10">
    <property type="entry name" value="Hypothetical protein af1432"/>
    <property type="match status" value="1"/>
</dbReference>
<dbReference type="Pfam" id="PF13487">
    <property type="entry name" value="HD_5"/>
    <property type="match status" value="1"/>
</dbReference>
<feature type="domain" description="HD-GYP" evidence="1">
    <location>
        <begin position="11"/>
        <end position="205"/>
    </location>
</feature>
<dbReference type="PANTHER" id="PTHR45228">
    <property type="entry name" value="CYCLIC DI-GMP PHOSPHODIESTERASE TM_0186-RELATED"/>
    <property type="match status" value="1"/>
</dbReference>
<evidence type="ECO:0000313" key="2">
    <source>
        <dbReference type="EMBL" id="SET48058.1"/>
    </source>
</evidence>
<sequence>MENSISGVNDILNNQDGVYQFLMKIIAGRNSEIGSHLYRIQKQAILFSQFADLSIKETGIFIIGAGIHDVGKLSISDHILNKPKKLTASEYTLVQKHVEFGFNFLEPLRLDSRINEIVLYHHENYDGSGYPDGLIGDKIPFLARMTRILDSFDALTGDRPYRQGFSHSEAFGILQKESHLYDPKLLQCFGRMLDSEKVPTEHFSIPYAHI</sequence>
<keyword evidence="3" id="KW-1185">Reference proteome</keyword>
<dbReference type="GO" id="GO:0008081">
    <property type="term" value="F:phosphoric diester hydrolase activity"/>
    <property type="evidence" value="ECO:0007669"/>
    <property type="project" value="UniProtKB-ARBA"/>
</dbReference>
<dbReference type="InterPro" id="IPR037522">
    <property type="entry name" value="HD_GYP_dom"/>
</dbReference>
<dbReference type="OrthoDB" id="9763857at2"/>
<dbReference type="InterPro" id="IPR003607">
    <property type="entry name" value="HD/PDEase_dom"/>
</dbReference>
<accession>A0A1I0ES37</accession>
<reference evidence="3" key="1">
    <citation type="submission" date="2016-10" db="EMBL/GenBank/DDBJ databases">
        <authorList>
            <person name="Varghese N."/>
            <person name="Submissions S."/>
        </authorList>
    </citation>
    <scope>NUCLEOTIDE SEQUENCE [LARGE SCALE GENOMIC DNA]</scope>
    <source>
        <strain evidence="3">Nm71</strain>
    </source>
</reference>
<dbReference type="CDD" id="cd00077">
    <property type="entry name" value="HDc"/>
    <property type="match status" value="1"/>
</dbReference>
<dbReference type="EMBL" id="FOIA01000030">
    <property type="protein sequence ID" value="SET48058.1"/>
    <property type="molecule type" value="Genomic_DNA"/>
</dbReference>
<proteinExistence type="predicted"/>
<evidence type="ECO:0000313" key="3">
    <source>
        <dbReference type="Proteomes" id="UP000199345"/>
    </source>
</evidence>
<dbReference type="PROSITE" id="PS51832">
    <property type="entry name" value="HD_GYP"/>
    <property type="match status" value="1"/>
</dbReference>
<organism evidence="2 3">
    <name type="scientific">Nitrosomonas marina</name>
    <dbReference type="NCBI Taxonomy" id="917"/>
    <lineage>
        <taxon>Bacteria</taxon>
        <taxon>Pseudomonadati</taxon>
        <taxon>Pseudomonadota</taxon>
        <taxon>Betaproteobacteria</taxon>
        <taxon>Nitrosomonadales</taxon>
        <taxon>Nitrosomonadaceae</taxon>
        <taxon>Nitrosomonas</taxon>
    </lineage>
</organism>
<dbReference type="RefSeq" id="WP_090660538.1">
    <property type="nucleotide sequence ID" value="NZ_FOIA01000030.1"/>
</dbReference>
<dbReference type="Proteomes" id="UP000199345">
    <property type="component" value="Unassembled WGS sequence"/>
</dbReference>
<protein>
    <submittedName>
        <fullName evidence="2">HD domain-containing protein</fullName>
    </submittedName>
</protein>
<dbReference type="PANTHER" id="PTHR45228:SF1">
    <property type="entry name" value="CYCLIC DI-GMP PHOSPHODIESTERASE TM_0186"/>
    <property type="match status" value="1"/>
</dbReference>